<reference evidence="2 3" key="1">
    <citation type="submission" date="2024-02" db="EMBL/GenBank/DDBJ databases">
        <authorList>
            <person name="Vignale AGUSTIN F."/>
            <person name="Sosa J E."/>
            <person name="Modenutti C."/>
        </authorList>
    </citation>
    <scope>NUCLEOTIDE SEQUENCE [LARGE SCALE GENOMIC DNA]</scope>
</reference>
<comment type="caution">
    <text evidence="2">The sequence shown here is derived from an EMBL/GenBank/DDBJ whole genome shotgun (WGS) entry which is preliminary data.</text>
</comment>
<evidence type="ECO:0000259" key="1">
    <source>
        <dbReference type="Pfam" id="PF26253"/>
    </source>
</evidence>
<feature type="domain" description="RDRP C-terminal head" evidence="1">
    <location>
        <begin position="5"/>
        <end position="94"/>
    </location>
</feature>
<accession>A0ABC8RDL8</accession>
<sequence>MKISNKSFNRRRDAEAIGLAVKALKKEARTWFKKKGSDSDAGADDVSAKASAWYYVTYHPSYWGRYNEGMDRVHFLSFAWIVYDKLIQTKKDKSSLRRALHMSSLERQFNYGLSLS</sequence>
<dbReference type="InterPro" id="IPR007855">
    <property type="entry name" value="RDRP"/>
</dbReference>
<dbReference type="AlphaFoldDB" id="A0ABC8RDL8"/>
<dbReference type="PANTHER" id="PTHR23079">
    <property type="entry name" value="RNA-DEPENDENT RNA POLYMERASE"/>
    <property type="match status" value="1"/>
</dbReference>
<dbReference type="InterPro" id="IPR058752">
    <property type="entry name" value="RDRP_C_head"/>
</dbReference>
<gene>
    <name evidence="2" type="ORF">ILEXP_LOCUS10014</name>
</gene>
<dbReference type="PANTHER" id="PTHR23079:SF1">
    <property type="entry name" value="RNA-DEPENDENT RNA POLYMERASE 1"/>
    <property type="match status" value="1"/>
</dbReference>
<keyword evidence="3" id="KW-1185">Reference proteome</keyword>
<dbReference type="EMBL" id="CAUOFW020001223">
    <property type="protein sequence ID" value="CAK9142331.1"/>
    <property type="molecule type" value="Genomic_DNA"/>
</dbReference>
<organism evidence="2 3">
    <name type="scientific">Ilex paraguariensis</name>
    <name type="common">yerba mate</name>
    <dbReference type="NCBI Taxonomy" id="185542"/>
    <lineage>
        <taxon>Eukaryota</taxon>
        <taxon>Viridiplantae</taxon>
        <taxon>Streptophyta</taxon>
        <taxon>Embryophyta</taxon>
        <taxon>Tracheophyta</taxon>
        <taxon>Spermatophyta</taxon>
        <taxon>Magnoliopsida</taxon>
        <taxon>eudicotyledons</taxon>
        <taxon>Gunneridae</taxon>
        <taxon>Pentapetalae</taxon>
        <taxon>asterids</taxon>
        <taxon>campanulids</taxon>
        <taxon>Aquifoliales</taxon>
        <taxon>Aquifoliaceae</taxon>
        <taxon>Ilex</taxon>
    </lineage>
</organism>
<name>A0ABC8RDL8_9AQUA</name>
<evidence type="ECO:0000313" key="2">
    <source>
        <dbReference type="EMBL" id="CAK9142331.1"/>
    </source>
</evidence>
<dbReference type="Proteomes" id="UP001642360">
    <property type="component" value="Unassembled WGS sequence"/>
</dbReference>
<evidence type="ECO:0000313" key="3">
    <source>
        <dbReference type="Proteomes" id="UP001642360"/>
    </source>
</evidence>
<proteinExistence type="predicted"/>
<protein>
    <recommendedName>
        <fullName evidence="1">RDRP C-terminal head domain-containing protein</fullName>
    </recommendedName>
</protein>
<dbReference type="Pfam" id="PF26253">
    <property type="entry name" value="RdRP_head"/>
    <property type="match status" value="1"/>
</dbReference>